<dbReference type="PANTHER" id="PTHR48086">
    <property type="entry name" value="SODIUM/PROLINE SYMPORTER-RELATED"/>
    <property type="match status" value="1"/>
</dbReference>
<dbReference type="RefSeq" id="WP_103662251.1">
    <property type="nucleotide sequence ID" value="NZ_ML136878.1"/>
</dbReference>
<keyword evidence="4 8" id="KW-0812">Transmembrane</keyword>
<feature type="transmembrane region" description="Helical" evidence="8">
    <location>
        <begin position="263"/>
        <end position="285"/>
    </location>
</feature>
<evidence type="ECO:0000256" key="2">
    <source>
        <dbReference type="ARBA" id="ARBA00006434"/>
    </source>
</evidence>
<dbReference type="PANTHER" id="PTHR48086:SF7">
    <property type="entry name" value="SODIUM-SOLUTE SYMPORTER-RELATED"/>
    <property type="match status" value="1"/>
</dbReference>
<sequence length="460" mass="50062">MSIMNPKMSIIILAVVVIYIVITSYLSYKWSGHSNSDFMQGGKGIPYFVVAVMLFSNYNGIMAVIGTAQRAYTSGFAAAWSVFAAAIGFFLYGMFFVKRLYKTGSFTISGAVKQKYGRSTQIIVSLIMIYAMLMLNLNTYFSGASVLHEILGTNLPISMIIIAVVSTIYFSIGGMKSVAKTTMIHTFFKYCAVLIVLAVALVLSHNASGEMIKLPSYYYSITGKVGWGTIIGWILTSTGAIFSTQFIAQAIASTPSAKDAQKASFWAAFLVIPFGIGLGLIGVYAKMLFPHINPLYALPVFLGHMNVALASITAIGLLASVFIGVSACSLAIVALVVDDFYVPHWKPEEHTQLKVTKIISVIVGFLPLIFMFMSPNILALSFFAKALRVSIAIVAVLAFYLPSFRNTTVANIALIGTTILTTVWYLLGDPFGINDTYIAIFTPLIVMLIGRLFNKKEKVV</sequence>
<evidence type="ECO:0000256" key="4">
    <source>
        <dbReference type="ARBA" id="ARBA00022692"/>
    </source>
</evidence>
<feature type="transmembrane region" description="Helical" evidence="8">
    <location>
        <begin position="225"/>
        <end position="251"/>
    </location>
</feature>
<gene>
    <name evidence="9" type="ORF">EJK17_04655</name>
</gene>
<feature type="transmembrane region" description="Helical" evidence="8">
    <location>
        <begin position="6"/>
        <end position="26"/>
    </location>
</feature>
<comment type="caution">
    <text evidence="9">The sequence shown here is derived from an EMBL/GenBank/DDBJ whole genome shotgun (WGS) entry which is preliminary data.</text>
</comment>
<dbReference type="AlphaFoldDB" id="A0A437SVQ1"/>
<feature type="transmembrane region" description="Helical" evidence="8">
    <location>
        <begin position="433"/>
        <end position="453"/>
    </location>
</feature>
<dbReference type="CDD" id="cd10322">
    <property type="entry name" value="SLC5sbd"/>
    <property type="match status" value="1"/>
</dbReference>
<dbReference type="Pfam" id="PF00474">
    <property type="entry name" value="SSF"/>
    <property type="match status" value="1"/>
</dbReference>
<dbReference type="PROSITE" id="PS50283">
    <property type="entry name" value="NA_SOLUT_SYMP_3"/>
    <property type="match status" value="1"/>
</dbReference>
<feature type="transmembrane region" description="Helical" evidence="8">
    <location>
        <begin position="77"/>
        <end position="101"/>
    </location>
</feature>
<dbReference type="Proteomes" id="UP000288291">
    <property type="component" value="Unassembled WGS sequence"/>
</dbReference>
<keyword evidence="10" id="KW-1185">Reference proteome</keyword>
<dbReference type="InterPro" id="IPR050277">
    <property type="entry name" value="Sodium:Solute_Symporter"/>
</dbReference>
<dbReference type="GO" id="GO:0022857">
    <property type="term" value="F:transmembrane transporter activity"/>
    <property type="evidence" value="ECO:0007669"/>
    <property type="project" value="InterPro"/>
</dbReference>
<evidence type="ECO:0000256" key="7">
    <source>
        <dbReference type="RuleBase" id="RU362091"/>
    </source>
</evidence>
<accession>A0A437SVQ1</accession>
<evidence type="ECO:0000256" key="3">
    <source>
        <dbReference type="ARBA" id="ARBA00022448"/>
    </source>
</evidence>
<name>A0A437SVQ1_9LACO</name>
<dbReference type="Gene3D" id="1.20.1730.10">
    <property type="entry name" value="Sodium/glucose cotransporter"/>
    <property type="match status" value="1"/>
</dbReference>
<feature type="transmembrane region" description="Helical" evidence="8">
    <location>
        <begin position="305"/>
        <end position="337"/>
    </location>
</feature>
<feature type="transmembrane region" description="Helical" evidence="8">
    <location>
        <begin position="47"/>
        <end position="65"/>
    </location>
</feature>
<dbReference type="EMBL" id="RXIA01000010">
    <property type="protein sequence ID" value="RVU70999.1"/>
    <property type="molecule type" value="Genomic_DNA"/>
</dbReference>
<keyword evidence="6 8" id="KW-0472">Membrane</keyword>
<keyword evidence="3" id="KW-0813">Transport</keyword>
<comment type="similarity">
    <text evidence="2 7">Belongs to the sodium:solute symporter (SSF) (TC 2.A.21) family.</text>
</comment>
<evidence type="ECO:0000313" key="10">
    <source>
        <dbReference type="Proteomes" id="UP000288291"/>
    </source>
</evidence>
<protein>
    <submittedName>
        <fullName evidence="9">Sodium:solute symporter family protein</fullName>
    </submittedName>
</protein>
<feature type="transmembrane region" description="Helical" evidence="8">
    <location>
        <begin position="408"/>
        <end position="427"/>
    </location>
</feature>
<dbReference type="GO" id="GO:0005886">
    <property type="term" value="C:plasma membrane"/>
    <property type="evidence" value="ECO:0007669"/>
    <property type="project" value="TreeGrafter"/>
</dbReference>
<feature type="transmembrane region" description="Helical" evidence="8">
    <location>
        <begin position="155"/>
        <end position="175"/>
    </location>
</feature>
<reference evidence="9 10" key="1">
    <citation type="submission" date="2018-12" db="EMBL/GenBank/DDBJ databases">
        <authorList>
            <person name="Meng J."/>
        </authorList>
    </citation>
    <scope>NUCLEOTIDE SEQUENCE [LARGE SCALE GENOMIC DNA]</scope>
    <source>
        <strain evidence="9 10">HT111-2</strain>
    </source>
</reference>
<organism evidence="9 10">
    <name type="scientific">Lactobacillus xujianguonis</name>
    <dbReference type="NCBI Taxonomy" id="2495899"/>
    <lineage>
        <taxon>Bacteria</taxon>
        <taxon>Bacillati</taxon>
        <taxon>Bacillota</taxon>
        <taxon>Bacilli</taxon>
        <taxon>Lactobacillales</taxon>
        <taxon>Lactobacillaceae</taxon>
        <taxon>Lactobacillus</taxon>
    </lineage>
</organism>
<feature type="transmembrane region" description="Helical" evidence="8">
    <location>
        <begin position="122"/>
        <end position="143"/>
    </location>
</feature>
<dbReference type="InterPro" id="IPR001734">
    <property type="entry name" value="Na/solute_symporter"/>
</dbReference>
<evidence type="ECO:0000256" key="5">
    <source>
        <dbReference type="ARBA" id="ARBA00022989"/>
    </source>
</evidence>
<evidence type="ECO:0000256" key="1">
    <source>
        <dbReference type="ARBA" id="ARBA00004141"/>
    </source>
</evidence>
<dbReference type="InterPro" id="IPR038377">
    <property type="entry name" value="Na/Glc_symporter_sf"/>
</dbReference>
<feature type="transmembrane region" description="Helical" evidence="8">
    <location>
        <begin position="187"/>
        <end position="205"/>
    </location>
</feature>
<evidence type="ECO:0000256" key="8">
    <source>
        <dbReference type="SAM" id="Phobius"/>
    </source>
</evidence>
<feature type="transmembrane region" description="Helical" evidence="8">
    <location>
        <begin position="358"/>
        <end position="377"/>
    </location>
</feature>
<evidence type="ECO:0000256" key="6">
    <source>
        <dbReference type="ARBA" id="ARBA00023136"/>
    </source>
</evidence>
<feature type="transmembrane region" description="Helical" evidence="8">
    <location>
        <begin position="383"/>
        <end position="401"/>
    </location>
</feature>
<comment type="subcellular location">
    <subcellularLocation>
        <location evidence="1">Membrane</location>
        <topology evidence="1">Multi-pass membrane protein</topology>
    </subcellularLocation>
</comment>
<keyword evidence="5 8" id="KW-1133">Transmembrane helix</keyword>
<evidence type="ECO:0000313" key="9">
    <source>
        <dbReference type="EMBL" id="RVU70999.1"/>
    </source>
</evidence>
<proteinExistence type="inferred from homology"/>